<dbReference type="GO" id="GO:0009097">
    <property type="term" value="P:isoleucine biosynthetic process"/>
    <property type="evidence" value="ECO:0007669"/>
    <property type="project" value="UniProtKB-UniRule"/>
</dbReference>
<keyword evidence="6 8" id="KW-0100">Branched-chain amino acid biosynthesis</keyword>
<evidence type="ECO:0000256" key="2">
    <source>
        <dbReference type="ARBA" id="ARBA00005025"/>
    </source>
</evidence>
<dbReference type="InterPro" id="IPR004789">
    <property type="entry name" value="Acetalactate_synth_ssu"/>
</dbReference>
<dbReference type="InterPro" id="IPR054480">
    <property type="entry name" value="AHAS_small-like_ACT"/>
</dbReference>
<keyword evidence="11" id="KW-1185">Reference proteome</keyword>
<dbReference type="AlphaFoldDB" id="A0A9E6XYE9"/>
<evidence type="ECO:0000256" key="3">
    <source>
        <dbReference type="ARBA" id="ARBA00006341"/>
    </source>
</evidence>
<dbReference type="Gene3D" id="3.30.70.1150">
    <property type="entry name" value="ACT-like. Chain A, domain 2"/>
    <property type="match status" value="1"/>
</dbReference>
<reference evidence="10" key="1">
    <citation type="journal article" date="2022" name="Int. J. Syst. Evol. Microbiol.">
        <title>Pseudomonas aegrilactucae sp. nov. and Pseudomonas morbosilactucae sp. nov., pathogens causing bacterial rot of lettuce in Japan.</title>
        <authorList>
            <person name="Sawada H."/>
            <person name="Fujikawa T."/>
            <person name="Satou M."/>
        </authorList>
    </citation>
    <scope>NUCLEOTIDE SEQUENCE</scope>
    <source>
        <strain evidence="10">0166_1</strain>
    </source>
</reference>
<dbReference type="Proteomes" id="UP001162834">
    <property type="component" value="Chromosome"/>
</dbReference>
<dbReference type="EC" id="2.2.1.6" evidence="8"/>
<comment type="similarity">
    <text evidence="3 8">Belongs to the acetolactate synthase small subunit family.</text>
</comment>
<evidence type="ECO:0000256" key="8">
    <source>
        <dbReference type="RuleBase" id="RU368092"/>
    </source>
</evidence>
<dbReference type="Gene3D" id="3.30.70.260">
    <property type="match status" value="1"/>
</dbReference>
<dbReference type="KEGG" id="sbae:DSM104329_02649"/>
<dbReference type="CDD" id="cd04878">
    <property type="entry name" value="ACT_AHAS"/>
    <property type="match status" value="1"/>
</dbReference>
<dbReference type="NCBIfam" id="NF008864">
    <property type="entry name" value="PRK11895.1"/>
    <property type="match status" value="1"/>
</dbReference>
<evidence type="ECO:0000256" key="4">
    <source>
        <dbReference type="ARBA" id="ARBA00011744"/>
    </source>
</evidence>
<proteinExistence type="inferred from homology"/>
<dbReference type="NCBIfam" id="TIGR00119">
    <property type="entry name" value="acolac_sm"/>
    <property type="match status" value="1"/>
</dbReference>
<dbReference type="FunFam" id="3.30.70.260:FF:000001">
    <property type="entry name" value="Acetolactate synthase, small subunit"/>
    <property type="match status" value="1"/>
</dbReference>
<evidence type="ECO:0000256" key="5">
    <source>
        <dbReference type="ARBA" id="ARBA00022605"/>
    </source>
</evidence>
<protein>
    <recommendedName>
        <fullName evidence="8">Acetolactate synthase small subunit</fullName>
        <shortName evidence="8">AHAS</shortName>
        <shortName evidence="8">ALS</shortName>
        <ecNumber evidence="8">2.2.1.6</ecNumber>
    </recommendedName>
    <alternativeName>
        <fullName evidence="8">Acetohydroxy-acid synthase small subunit</fullName>
    </alternativeName>
</protein>
<accession>A0A9E6XYE9</accession>
<comment type="pathway">
    <text evidence="1 8">Amino-acid biosynthesis; L-isoleucine biosynthesis; L-isoleucine from 2-oxobutanoate: step 1/4.</text>
</comment>
<dbReference type="InterPro" id="IPR002912">
    <property type="entry name" value="ACT_dom"/>
</dbReference>
<dbReference type="Pfam" id="PF22629">
    <property type="entry name" value="ACT_AHAS_ss"/>
    <property type="match status" value="1"/>
</dbReference>
<dbReference type="InterPro" id="IPR045865">
    <property type="entry name" value="ACT-like_dom_sf"/>
</dbReference>
<dbReference type="GO" id="GO:1990610">
    <property type="term" value="F:acetolactate synthase regulator activity"/>
    <property type="evidence" value="ECO:0007669"/>
    <property type="project" value="UniProtKB-UniRule"/>
</dbReference>
<evidence type="ECO:0000259" key="9">
    <source>
        <dbReference type="PROSITE" id="PS51671"/>
    </source>
</evidence>
<comment type="pathway">
    <text evidence="2 8">Amino-acid biosynthesis; L-valine biosynthesis; L-valine from pyruvate: step 1/4.</text>
</comment>
<comment type="subunit">
    <text evidence="4 8">Dimer of large and small chains.</text>
</comment>
<comment type="function">
    <text evidence="8">Catalyzes the conversion of 2 pyruvate molecules into acetolactate in the first common step of the biosynthetic pathway of the branched-amino acids such as leucine, isoleucine, and valine.</text>
</comment>
<dbReference type="EMBL" id="CP087164">
    <property type="protein sequence ID" value="UGS36248.1"/>
    <property type="molecule type" value="Genomic_DNA"/>
</dbReference>
<dbReference type="InterPro" id="IPR027271">
    <property type="entry name" value="Acetolactate_synth/TF_NikR_C"/>
</dbReference>
<evidence type="ECO:0000256" key="6">
    <source>
        <dbReference type="ARBA" id="ARBA00023304"/>
    </source>
</evidence>
<comment type="catalytic activity">
    <reaction evidence="7 8">
        <text>2 pyruvate + H(+) = (2S)-2-acetolactate + CO2</text>
        <dbReference type="Rhea" id="RHEA:25249"/>
        <dbReference type="ChEBI" id="CHEBI:15361"/>
        <dbReference type="ChEBI" id="CHEBI:15378"/>
        <dbReference type="ChEBI" id="CHEBI:16526"/>
        <dbReference type="ChEBI" id="CHEBI:58476"/>
        <dbReference type="EC" id="2.2.1.6"/>
    </reaction>
</comment>
<dbReference type="PANTHER" id="PTHR30239">
    <property type="entry name" value="ACETOLACTATE SYNTHASE SMALL SUBUNIT"/>
    <property type="match status" value="1"/>
</dbReference>
<name>A0A9E6XYE9_9ACTN</name>
<feature type="domain" description="ACT" evidence="9">
    <location>
        <begin position="31"/>
        <end position="105"/>
    </location>
</feature>
<evidence type="ECO:0000256" key="1">
    <source>
        <dbReference type="ARBA" id="ARBA00004974"/>
    </source>
</evidence>
<dbReference type="GO" id="GO:0005829">
    <property type="term" value="C:cytosol"/>
    <property type="evidence" value="ECO:0007669"/>
    <property type="project" value="TreeGrafter"/>
</dbReference>
<dbReference type="InterPro" id="IPR019455">
    <property type="entry name" value="Acetolactate_synth_ssu_C"/>
</dbReference>
<dbReference type="FunFam" id="3.30.70.1150:FF:000001">
    <property type="entry name" value="Acetolactate synthase small subunit"/>
    <property type="match status" value="1"/>
</dbReference>
<organism evidence="10 11">
    <name type="scientific">Capillimicrobium parvum</name>
    <dbReference type="NCBI Taxonomy" id="2884022"/>
    <lineage>
        <taxon>Bacteria</taxon>
        <taxon>Bacillati</taxon>
        <taxon>Actinomycetota</taxon>
        <taxon>Thermoleophilia</taxon>
        <taxon>Solirubrobacterales</taxon>
        <taxon>Capillimicrobiaceae</taxon>
        <taxon>Capillimicrobium</taxon>
    </lineage>
</organism>
<keyword evidence="8 10" id="KW-0808">Transferase</keyword>
<evidence type="ECO:0000313" key="11">
    <source>
        <dbReference type="Proteomes" id="UP001162834"/>
    </source>
</evidence>
<dbReference type="GO" id="GO:0003984">
    <property type="term" value="F:acetolactate synthase activity"/>
    <property type="evidence" value="ECO:0007669"/>
    <property type="project" value="UniProtKB-UniRule"/>
</dbReference>
<dbReference type="PROSITE" id="PS51671">
    <property type="entry name" value="ACT"/>
    <property type="match status" value="1"/>
</dbReference>
<dbReference type="InterPro" id="IPR039557">
    <property type="entry name" value="AHAS_ACT"/>
</dbReference>
<dbReference type="SUPFAM" id="SSF55021">
    <property type="entry name" value="ACT-like"/>
    <property type="match status" value="2"/>
</dbReference>
<dbReference type="GO" id="GO:0009099">
    <property type="term" value="P:L-valine biosynthetic process"/>
    <property type="evidence" value="ECO:0007669"/>
    <property type="project" value="UniProtKB-UniRule"/>
</dbReference>
<sequence length="188" mass="20834">MITVGEPGTKELLSLEELEATVSLRSGRKHTLSILVENKPGVLTRIAGLFARRGFNIDTLTVGPTDDERISRITLTLDGALHPIDQVVKQLHKLINVLKIRDLEPTDTVARELAMFKVAVDGAQRAEVMQICEIFRGKVVDVTKRSLVLEVTGTTDKIEAFERMVRPFGLVEMMRTGEIAISRGRGET</sequence>
<gene>
    <name evidence="10" type="primary">ilvH</name>
    <name evidence="10" type="ORF">DSM104329_02649</name>
</gene>
<keyword evidence="5 8" id="KW-0028">Amino-acid biosynthesis</keyword>
<evidence type="ECO:0000256" key="7">
    <source>
        <dbReference type="ARBA" id="ARBA00048670"/>
    </source>
</evidence>
<dbReference type="PANTHER" id="PTHR30239:SF0">
    <property type="entry name" value="ACETOLACTATE SYNTHASE SMALL SUBUNIT 1, CHLOROPLASTIC"/>
    <property type="match status" value="1"/>
</dbReference>
<dbReference type="Pfam" id="PF10369">
    <property type="entry name" value="ALS_ss_C"/>
    <property type="match status" value="1"/>
</dbReference>
<evidence type="ECO:0000313" key="10">
    <source>
        <dbReference type="EMBL" id="UGS36248.1"/>
    </source>
</evidence>